<accession>M1ZLK5</accession>
<dbReference type="InterPro" id="IPR056003">
    <property type="entry name" value="CT398_CC_hairpin"/>
</dbReference>
<dbReference type="RefSeq" id="WP_005587651.1">
    <property type="nucleotide sequence ID" value="NZ_LT669839.1"/>
</dbReference>
<reference evidence="3 4" key="1">
    <citation type="submission" date="2016-11" db="EMBL/GenBank/DDBJ databases">
        <authorList>
            <person name="Manzoor S."/>
        </authorList>
    </citation>
    <scope>NUCLEOTIDE SEQUENCE [LARGE SCALE GENOMIC DNA]</scope>
    <source>
        <strain evidence="3">Clostridium ultunense strain Esp</strain>
    </source>
</reference>
<dbReference type="Gene3D" id="1.10.287.1490">
    <property type="match status" value="1"/>
</dbReference>
<keyword evidence="4" id="KW-1185">Reference proteome</keyword>
<feature type="coiled-coil region" evidence="1">
    <location>
        <begin position="93"/>
        <end position="173"/>
    </location>
</feature>
<dbReference type="HOGENOM" id="CLU_073076_1_0_9"/>
<dbReference type="OrthoDB" id="9795058at2"/>
<name>M1ZLK5_9FIRM</name>
<evidence type="ECO:0000313" key="3">
    <source>
        <dbReference type="EMBL" id="SHD77412.1"/>
    </source>
</evidence>
<evidence type="ECO:0000313" key="4">
    <source>
        <dbReference type="Proteomes" id="UP000245423"/>
    </source>
</evidence>
<evidence type="ECO:0000256" key="1">
    <source>
        <dbReference type="SAM" id="Coils"/>
    </source>
</evidence>
<dbReference type="Proteomes" id="UP000245423">
    <property type="component" value="Chromosome 1"/>
</dbReference>
<feature type="domain" description="CT398-like coiled coil hairpin" evidence="2">
    <location>
        <begin position="17"/>
        <end position="190"/>
    </location>
</feature>
<proteinExistence type="predicted"/>
<evidence type="ECO:0000259" key="2">
    <source>
        <dbReference type="Pfam" id="PF24481"/>
    </source>
</evidence>
<dbReference type="Pfam" id="PF24481">
    <property type="entry name" value="CT398_CC"/>
    <property type="match status" value="1"/>
</dbReference>
<keyword evidence="1" id="KW-0175">Coiled coil</keyword>
<dbReference type="EMBL" id="LT669839">
    <property type="protein sequence ID" value="SHD77412.1"/>
    <property type="molecule type" value="Genomic_DNA"/>
</dbReference>
<protein>
    <recommendedName>
        <fullName evidence="2">CT398-like coiled coil hairpin domain-containing protein</fullName>
    </recommendedName>
</protein>
<gene>
    <name evidence="3" type="ORF">CUESP1_2055</name>
</gene>
<dbReference type="AlphaFoldDB" id="M1ZLK5"/>
<sequence length="215" mass="25409">MGEIEGLWELQKHTNILKDISKNLKEIGNGNRIKALGFKLEETEKRLLDLENKIEERENRLNKGNLILKEYDSKLQEIEKSLYEGNISDLKQLTFLNQERENITKKIEEKEMEILNLLEEMEELKKEFILIKEDFQALRKEYKKVVNEYKSFMEELKREAVDEKKKMEEISSSIDKELLKKYNELRKNRGRAVVEVIDNRCSGCNMVLPAITLVG</sequence>
<feature type="coiled-coil region" evidence="1">
    <location>
        <begin position="33"/>
        <end position="60"/>
    </location>
</feature>
<organism evidence="3 4">
    <name type="scientific">[Clostridium] ultunense Esp</name>
    <dbReference type="NCBI Taxonomy" id="1288971"/>
    <lineage>
        <taxon>Bacteria</taxon>
        <taxon>Bacillati</taxon>
        <taxon>Bacillota</taxon>
        <taxon>Tissierellia</taxon>
        <taxon>Tissierellales</taxon>
        <taxon>Tepidimicrobiaceae</taxon>
        <taxon>Schnuerera</taxon>
    </lineage>
</organism>